<evidence type="ECO:0000256" key="2">
    <source>
        <dbReference type="ARBA" id="ARBA00023163"/>
    </source>
</evidence>
<gene>
    <name evidence="4" type="ORF">GCM10023200_37630</name>
</gene>
<name>A0ABP9BQT5_9PSEU</name>
<dbReference type="Pfam" id="PF01965">
    <property type="entry name" value="DJ-1_PfpI"/>
    <property type="match status" value="1"/>
</dbReference>
<protein>
    <submittedName>
        <fullName evidence="4">Helix-turn-helix domain-containing protein</fullName>
    </submittedName>
</protein>
<dbReference type="InterPro" id="IPR029062">
    <property type="entry name" value="Class_I_gatase-like"/>
</dbReference>
<dbReference type="CDD" id="cd03137">
    <property type="entry name" value="GATase1_AraC_1"/>
    <property type="match status" value="1"/>
</dbReference>
<dbReference type="Proteomes" id="UP001500928">
    <property type="component" value="Unassembled WGS sequence"/>
</dbReference>
<dbReference type="InterPro" id="IPR009057">
    <property type="entry name" value="Homeodomain-like_sf"/>
</dbReference>
<dbReference type="SUPFAM" id="SSF46689">
    <property type="entry name" value="Homeodomain-like"/>
    <property type="match status" value="2"/>
</dbReference>
<dbReference type="PANTHER" id="PTHR43130">
    <property type="entry name" value="ARAC-FAMILY TRANSCRIPTIONAL REGULATOR"/>
    <property type="match status" value="1"/>
</dbReference>
<dbReference type="InterPro" id="IPR018060">
    <property type="entry name" value="HTH_AraC"/>
</dbReference>
<keyword evidence="2" id="KW-0804">Transcription</keyword>
<dbReference type="InterPro" id="IPR052158">
    <property type="entry name" value="INH-QAR"/>
</dbReference>
<dbReference type="InterPro" id="IPR002818">
    <property type="entry name" value="DJ-1/PfpI"/>
</dbReference>
<keyword evidence="5" id="KW-1185">Reference proteome</keyword>
<dbReference type="PROSITE" id="PS01124">
    <property type="entry name" value="HTH_ARAC_FAMILY_2"/>
    <property type="match status" value="1"/>
</dbReference>
<dbReference type="EMBL" id="BAABHO010000031">
    <property type="protein sequence ID" value="GAA4797819.1"/>
    <property type="molecule type" value="Genomic_DNA"/>
</dbReference>
<feature type="domain" description="HTH araC/xylS-type" evidence="3">
    <location>
        <begin position="217"/>
        <end position="315"/>
    </location>
</feature>
<comment type="caution">
    <text evidence="4">The sequence shown here is derived from an EMBL/GenBank/DDBJ whole genome shotgun (WGS) entry which is preliminary data.</text>
</comment>
<evidence type="ECO:0000313" key="5">
    <source>
        <dbReference type="Proteomes" id="UP001500928"/>
    </source>
</evidence>
<reference evidence="5" key="1">
    <citation type="journal article" date="2019" name="Int. J. Syst. Evol. Microbiol.">
        <title>The Global Catalogue of Microorganisms (GCM) 10K type strain sequencing project: providing services to taxonomists for standard genome sequencing and annotation.</title>
        <authorList>
            <consortium name="The Broad Institute Genomics Platform"/>
            <consortium name="The Broad Institute Genome Sequencing Center for Infectious Disease"/>
            <person name="Wu L."/>
            <person name="Ma J."/>
        </authorList>
    </citation>
    <scope>NUCLEOTIDE SEQUENCE [LARGE SCALE GENOMIC DNA]</scope>
    <source>
        <strain evidence="5">JCM 17979</strain>
    </source>
</reference>
<dbReference type="Gene3D" id="3.40.50.880">
    <property type="match status" value="1"/>
</dbReference>
<evidence type="ECO:0000313" key="4">
    <source>
        <dbReference type="EMBL" id="GAA4797819.1"/>
    </source>
</evidence>
<evidence type="ECO:0000259" key="3">
    <source>
        <dbReference type="PROSITE" id="PS01124"/>
    </source>
</evidence>
<dbReference type="Gene3D" id="1.10.10.60">
    <property type="entry name" value="Homeodomain-like"/>
    <property type="match status" value="1"/>
</dbReference>
<accession>A0ABP9BQT5</accession>
<dbReference type="Pfam" id="PF12833">
    <property type="entry name" value="HTH_18"/>
    <property type="match status" value="1"/>
</dbReference>
<organism evidence="4 5">
    <name type="scientific">Actinomycetospora chlora</name>
    <dbReference type="NCBI Taxonomy" id="663608"/>
    <lineage>
        <taxon>Bacteria</taxon>
        <taxon>Bacillati</taxon>
        <taxon>Actinomycetota</taxon>
        <taxon>Actinomycetes</taxon>
        <taxon>Pseudonocardiales</taxon>
        <taxon>Pseudonocardiaceae</taxon>
        <taxon>Actinomycetospora</taxon>
    </lineage>
</organism>
<dbReference type="PANTHER" id="PTHR43130:SF3">
    <property type="entry name" value="HTH-TYPE TRANSCRIPTIONAL REGULATOR RV1931C"/>
    <property type="match status" value="1"/>
</dbReference>
<sequence length="329" mass="35165">MHTVAVPVTEGTPMFELSTVLEVLAPDRSATTGVPREDWYDVRLVAGEPGPLRLDRWAVVDPPDGPEALAVADTVVVAPPRDGRVDFPGELLDALRAAHARGARIASVCTGAFVLAAAGLLDGRPAITHWSAVDELARRHPRVDVQRTVLYVDDGDVLTSAGSAAGLDLCLHLVRRDHGSRVAGIVARHSVVPPHREGGQAQYVPTAVPNLPAPGVAASLDWARGQLDRPVGVEEWARAAGTSPRTFARWFRDTTGTTPGRWLARERVRRAQELLEATDLSVESVAGRCGFGTAAGLRRPFLREVGTTPQEYRRTFGRARQGGGASSTA</sequence>
<dbReference type="SUPFAM" id="SSF52317">
    <property type="entry name" value="Class I glutamine amidotransferase-like"/>
    <property type="match status" value="1"/>
</dbReference>
<dbReference type="SMART" id="SM00342">
    <property type="entry name" value="HTH_ARAC"/>
    <property type="match status" value="1"/>
</dbReference>
<dbReference type="RefSeq" id="WP_345418485.1">
    <property type="nucleotide sequence ID" value="NZ_BAABHO010000031.1"/>
</dbReference>
<keyword evidence="1" id="KW-0805">Transcription regulation</keyword>
<proteinExistence type="predicted"/>
<evidence type="ECO:0000256" key="1">
    <source>
        <dbReference type="ARBA" id="ARBA00023015"/>
    </source>
</evidence>